<dbReference type="AlphaFoldDB" id="A0A426XI01"/>
<dbReference type="EMBL" id="AMZH03020539">
    <property type="protein sequence ID" value="RRT39082.1"/>
    <property type="molecule type" value="Genomic_DNA"/>
</dbReference>
<organism evidence="1 2">
    <name type="scientific">Ensete ventricosum</name>
    <name type="common">Abyssinian banana</name>
    <name type="synonym">Musa ensete</name>
    <dbReference type="NCBI Taxonomy" id="4639"/>
    <lineage>
        <taxon>Eukaryota</taxon>
        <taxon>Viridiplantae</taxon>
        <taxon>Streptophyta</taxon>
        <taxon>Embryophyta</taxon>
        <taxon>Tracheophyta</taxon>
        <taxon>Spermatophyta</taxon>
        <taxon>Magnoliopsida</taxon>
        <taxon>Liliopsida</taxon>
        <taxon>Zingiberales</taxon>
        <taxon>Musaceae</taxon>
        <taxon>Ensete</taxon>
    </lineage>
</organism>
<evidence type="ECO:0000313" key="1">
    <source>
        <dbReference type="EMBL" id="RRT39082.1"/>
    </source>
</evidence>
<comment type="caution">
    <text evidence="1">The sequence shown here is derived from an EMBL/GenBank/DDBJ whole genome shotgun (WGS) entry which is preliminary data.</text>
</comment>
<protein>
    <submittedName>
        <fullName evidence="1">Uncharacterized protein</fullName>
    </submittedName>
</protein>
<proteinExistence type="predicted"/>
<reference evidence="1 2" key="1">
    <citation type="journal article" date="2014" name="Agronomy (Basel)">
        <title>A Draft Genome Sequence for Ensete ventricosum, the Drought-Tolerant Tree Against Hunger.</title>
        <authorList>
            <person name="Harrison J."/>
            <person name="Moore K.A."/>
            <person name="Paszkiewicz K."/>
            <person name="Jones T."/>
            <person name="Grant M."/>
            <person name="Ambacheew D."/>
            <person name="Muzemil S."/>
            <person name="Studholme D.J."/>
        </authorList>
    </citation>
    <scope>NUCLEOTIDE SEQUENCE [LARGE SCALE GENOMIC DNA]</scope>
</reference>
<dbReference type="Proteomes" id="UP000287651">
    <property type="component" value="Unassembled WGS sequence"/>
</dbReference>
<evidence type="ECO:0000313" key="2">
    <source>
        <dbReference type="Proteomes" id="UP000287651"/>
    </source>
</evidence>
<name>A0A426XI01_ENSVE</name>
<gene>
    <name evidence="1" type="ORF">B296_00037642</name>
</gene>
<accession>A0A426XI01</accession>
<sequence length="122" mass="13371">MEEAKGNCLESTGVLMQVVERGEEVTTSLEGLSCPKVKRQSERRWTRRNAIVPRERDRGGGECKVKLQVSGQDRRAKAKELHKTSVNGLLIKIAKCGGLRVDAGMLDQGTKLAVRGAVPFPL</sequence>